<reference evidence="9" key="2">
    <citation type="journal article" date="2014" name="ISME J.">
        <title>Microbial stratification in low pH oxic and suboxic macroscopic growths along an acid mine drainage.</title>
        <authorList>
            <person name="Mendez-Garcia C."/>
            <person name="Mesa V."/>
            <person name="Sprenger R.R."/>
            <person name="Richter M."/>
            <person name="Diez M.S."/>
            <person name="Solano J."/>
            <person name="Bargiela R."/>
            <person name="Golyshina O.V."/>
            <person name="Manteca A."/>
            <person name="Ramos J.L."/>
            <person name="Gallego J.R."/>
            <person name="Llorente I."/>
            <person name="Martins Dos Santos V.A."/>
            <person name="Jensen O.N."/>
            <person name="Pelaez A.I."/>
            <person name="Sanchez J."/>
            <person name="Ferrer M."/>
        </authorList>
    </citation>
    <scope>NUCLEOTIDE SEQUENCE</scope>
</reference>
<dbReference type="InterPro" id="IPR039430">
    <property type="entry name" value="Thymidylate_kin-like_dom"/>
</dbReference>
<keyword evidence="6 9" id="KW-0418">Kinase</keyword>
<dbReference type="HAMAP" id="MF_00165">
    <property type="entry name" value="Thymidylate_kinase"/>
    <property type="match status" value="1"/>
</dbReference>
<evidence type="ECO:0000259" key="8">
    <source>
        <dbReference type="Pfam" id="PF02223"/>
    </source>
</evidence>
<organism evidence="9">
    <name type="scientific">mine drainage metagenome</name>
    <dbReference type="NCBI Taxonomy" id="410659"/>
    <lineage>
        <taxon>unclassified sequences</taxon>
        <taxon>metagenomes</taxon>
        <taxon>ecological metagenomes</taxon>
    </lineage>
</organism>
<name>T0ZNV7_9ZZZZ</name>
<proteinExistence type="inferred from homology"/>
<dbReference type="GO" id="GO:0006227">
    <property type="term" value="P:dUDP biosynthetic process"/>
    <property type="evidence" value="ECO:0007669"/>
    <property type="project" value="TreeGrafter"/>
</dbReference>
<comment type="similarity">
    <text evidence="1">Belongs to the thymidylate kinase family.</text>
</comment>
<dbReference type="InterPro" id="IPR018094">
    <property type="entry name" value="Thymidylate_kinase"/>
</dbReference>
<evidence type="ECO:0000256" key="6">
    <source>
        <dbReference type="ARBA" id="ARBA00022777"/>
    </source>
</evidence>
<dbReference type="GO" id="GO:0006233">
    <property type="term" value="P:dTDP biosynthetic process"/>
    <property type="evidence" value="ECO:0007669"/>
    <property type="project" value="InterPro"/>
</dbReference>
<sequence>MATERPAPPPGRHGYPGRIIAFEGLDGSGKSTQARLLVKWLGALGYRVFFTEWNSSELVSDAIRRGKKQNLLTATTFSLLHAADFADRFDRHIAPPLRAGYLVVCDRYAYTAFVRDAARGCDPHWVRNLYAFAPRPDRVLYFRVPVATSIARKITSREKINTWEAGMDLGLSPDLLESFRLFQTRLKRQYDRLAPRDGFVTVRADRSVEEVVASVRRHIRPLLIDFPTAEALVHG</sequence>
<keyword evidence="4" id="KW-0545">Nucleotide biosynthesis</keyword>
<keyword evidence="3 9" id="KW-0808">Transferase</keyword>
<dbReference type="Pfam" id="PF02223">
    <property type="entry name" value="Thymidylate_kin"/>
    <property type="match status" value="1"/>
</dbReference>
<dbReference type="Gene3D" id="3.40.50.300">
    <property type="entry name" value="P-loop containing nucleotide triphosphate hydrolases"/>
    <property type="match status" value="1"/>
</dbReference>
<evidence type="ECO:0000256" key="5">
    <source>
        <dbReference type="ARBA" id="ARBA00022741"/>
    </source>
</evidence>
<evidence type="ECO:0000256" key="4">
    <source>
        <dbReference type="ARBA" id="ARBA00022727"/>
    </source>
</evidence>
<dbReference type="AlphaFoldDB" id="T0ZNV7"/>
<comment type="caution">
    <text evidence="9">The sequence shown here is derived from an EMBL/GenBank/DDBJ whole genome shotgun (WGS) entry which is preliminary data.</text>
</comment>
<dbReference type="GO" id="GO:0005737">
    <property type="term" value="C:cytoplasm"/>
    <property type="evidence" value="ECO:0007669"/>
    <property type="project" value="TreeGrafter"/>
</dbReference>
<dbReference type="PANTHER" id="PTHR10344">
    <property type="entry name" value="THYMIDYLATE KINASE"/>
    <property type="match status" value="1"/>
</dbReference>
<dbReference type="GO" id="GO:0005524">
    <property type="term" value="F:ATP binding"/>
    <property type="evidence" value="ECO:0007669"/>
    <property type="project" value="UniProtKB-KW"/>
</dbReference>
<evidence type="ECO:0000256" key="1">
    <source>
        <dbReference type="ARBA" id="ARBA00009776"/>
    </source>
</evidence>
<dbReference type="GO" id="GO:0006235">
    <property type="term" value="P:dTTP biosynthetic process"/>
    <property type="evidence" value="ECO:0007669"/>
    <property type="project" value="TreeGrafter"/>
</dbReference>
<dbReference type="CDD" id="cd01672">
    <property type="entry name" value="TMPK"/>
    <property type="match status" value="1"/>
</dbReference>
<dbReference type="InterPro" id="IPR027417">
    <property type="entry name" value="P-loop_NTPase"/>
</dbReference>
<evidence type="ECO:0000256" key="2">
    <source>
        <dbReference type="ARBA" id="ARBA00012980"/>
    </source>
</evidence>
<dbReference type="EMBL" id="AUZY01007391">
    <property type="protein sequence ID" value="EQD50011.1"/>
    <property type="molecule type" value="Genomic_DNA"/>
</dbReference>
<reference evidence="9" key="1">
    <citation type="submission" date="2013-08" db="EMBL/GenBank/DDBJ databases">
        <authorList>
            <person name="Mendez C."/>
            <person name="Richter M."/>
            <person name="Ferrer M."/>
            <person name="Sanchez J."/>
        </authorList>
    </citation>
    <scope>NUCLEOTIDE SEQUENCE</scope>
</reference>
<dbReference type="NCBIfam" id="TIGR00041">
    <property type="entry name" value="DTMP_kinase"/>
    <property type="match status" value="1"/>
</dbReference>
<accession>T0ZNV7</accession>
<evidence type="ECO:0000313" key="9">
    <source>
        <dbReference type="EMBL" id="EQD50011.1"/>
    </source>
</evidence>
<evidence type="ECO:0000256" key="7">
    <source>
        <dbReference type="ARBA" id="ARBA00022840"/>
    </source>
</evidence>
<dbReference type="SUPFAM" id="SSF52540">
    <property type="entry name" value="P-loop containing nucleoside triphosphate hydrolases"/>
    <property type="match status" value="1"/>
</dbReference>
<evidence type="ECO:0000256" key="3">
    <source>
        <dbReference type="ARBA" id="ARBA00022679"/>
    </source>
</evidence>
<gene>
    <name evidence="9" type="ORF">B1B_11384</name>
</gene>
<dbReference type="EC" id="2.7.4.9" evidence="2"/>
<feature type="domain" description="Thymidylate kinase-like" evidence="8">
    <location>
        <begin position="22"/>
        <end position="214"/>
    </location>
</feature>
<keyword evidence="7" id="KW-0067">ATP-binding</keyword>
<dbReference type="PANTHER" id="PTHR10344:SF1">
    <property type="entry name" value="THYMIDYLATE KINASE"/>
    <property type="match status" value="1"/>
</dbReference>
<dbReference type="GO" id="GO:0004798">
    <property type="term" value="F:dTMP kinase activity"/>
    <property type="evidence" value="ECO:0007669"/>
    <property type="project" value="UniProtKB-EC"/>
</dbReference>
<protein>
    <recommendedName>
        <fullName evidence="2">dTMP kinase</fullName>
        <ecNumber evidence="2">2.7.4.9</ecNumber>
    </recommendedName>
</protein>
<keyword evidence="5" id="KW-0547">Nucleotide-binding</keyword>